<dbReference type="SUPFAM" id="SSF51101">
    <property type="entry name" value="Mannose-binding lectins"/>
    <property type="match status" value="1"/>
</dbReference>
<dbReference type="Pfam" id="PF01419">
    <property type="entry name" value="Jacalin"/>
    <property type="match status" value="1"/>
</dbReference>
<dbReference type="GeneID" id="94348187"/>
<protein>
    <recommendedName>
        <fullName evidence="1">Jacalin-type lectin domain-containing protein</fullName>
    </recommendedName>
</protein>
<dbReference type="AlphaFoldDB" id="A0A976IIF2"/>
<dbReference type="KEGG" id="blac:94348187"/>
<dbReference type="Proteomes" id="UP000294530">
    <property type="component" value="Unassembled WGS sequence"/>
</dbReference>
<proteinExistence type="predicted"/>
<evidence type="ECO:0000313" key="2">
    <source>
        <dbReference type="EMBL" id="TDH72343.1"/>
    </source>
</evidence>
<feature type="domain" description="Jacalin-type lectin" evidence="1">
    <location>
        <begin position="54"/>
        <end position="200"/>
    </location>
</feature>
<accession>A0A976IIF2</accession>
<organism evidence="2 3">
    <name type="scientific">Bremia lactucae</name>
    <name type="common">Lettuce downy mildew</name>
    <dbReference type="NCBI Taxonomy" id="4779"/>
    <lineage>
        <taxon>Eukaryota</taxon>
        <taxon>Sar</taxon>
        <taxon>Stramenopiles</taxon>
        <taxon>Oomycota</taxon>
        <taxon>Peronosporomycetes</taxon>
        <taxon>Peronosporales</taxon>
        <taxon>Peronosporaceae</taxon>
        <taxon>Bremia</taxon>
    </lineage>
</organism>
<dbReference type="OrthoDB" id="40902at2759"/>
<dbReference type="Gene3D" id="2.100.10.30">
    <property type="entry name" value="Jacalin-like lectin domain"/>
    <property type="match status" value="1"/>
</dbReference>
<dbReference type="PROSITE" id="PS51752">
    <property type="entry name" value="JACALIN_LECTIN"/>
    <property type="match status" value="1"/>
</dbReference>
<evidence type="ECO:0000313" key="3">
    <source>
        <dbReference type="Proteomes" id="UP000294530"/>
    </source>
</evidence>
<evidence type="ECO:0000259" key="1">
    <source>
        <dbReference type="PROSITE" id="PS51752"/>
    </source>
</evidence>
<keyword evidence="3" id="KW-1185">Reference proteome</keyword>
<dbReference type="RefSeq" id="XP_067821842.1">
    <property type="nucleotide sequence ID" value="XM_067962516.1"/>
</dbReference>
<reference evidence="2 3" key="1">
    <citation type="journal article" date="2021" name="Genome Biol.">
        <title>AFLAP: assembly-free linkage analysis pipeline using k-mers from genome sequencing data.</title>
        <authorList>
            <person name="Fletcher K."/>
            <person name="Zhang L."/>
            <person name="Gil J."/>
            <person name="Han R."/>
            <person name="Cavanaugh K."/>
            <person name="Michelmore R."/>
        </authorList>
    </citation>
    <scope>NUCLEOTIDE SEQUENCE [LARGE SCALE GENOMIC DNA]</scope>
    <source>
        <strain evidence="2 3">SF5</strain>
    </source>
</reference>
<dbReference type="SMART" id="SM00915">
    <property type="entry name" value="Jacalin"/>
    <property type="match status" value="1"/>
</dbReference>
<sequence>MKLQFQVFSTIALVASGGTFEFLDNLDQLESSSTGETSRDASYICQQYSFEETVNTSKVFGGLGGEEFTDVKQVRYGVPLNKVILYSGERLDGISLIAEPVSDPFSLLHHGGKGGREQIFNLETGEFINKFTVQTGRKDGGDRIRYIKLDTNRNRSFEGGTRAKDDFGLHQVDAPPGFMMTGCHGRAKDEIDALGAVFVKVSDHICKSSKKT</sequence>
<comment type="caution">
    <text evidence="2">The sequence shown here is derived from an EMBL/GenBank/DDBJ whole genome shotgun (WGS) entry which is preliminary data.</text>
</comment>
<name>A0A976IIF2_BRELC</name>
<gene>
    <name evidence="2" type="ORF">CCR75_004430</name>
</gene>
<dbReference type="InterPro" id="IPR036404">
    <property type="entry name" value="Jacalin-like_lectin_dom_sf"/>
</dbReference>
<dbReference type="EMBL" id="SHOA02000012">
    <property type="protein sequence ID" value="TDH72343.1"/>
    <property type="molecule type" value="Genomic_DNA"/>
</dbReference>
<dbReference type="InterPro" id="IPR001229">
    <property type="entry name" value="Jacalin-like_lectin_dom"/>
</dbReference>